<gene>
    <name evidence="5 8" type="primary">prmC</name>
    <name evidence="8" type="ORF">LR394_03870</name>
</gene>
<evidence type="ECO:0000313" key="8">
    <source>
        <dbReference type="EMBL" id="MCD5310018.1"/>
    </source>
</evidence>
<dbReference type="EC" id="2.1.1.297" evidence="5"/>
<feature type="domain" description="Methyltransferase small" evidence="6">
    <location>
        <begin position="119"/>
        <end position="198"/>
    </location>
</feature>
<feature type="binding site" evidence="5">
    <location>
        <begin position="195"/>
        <end position="198"/>
    </location>
    <ligand>
        <name>substrate</name>
    </ligand>
</feature>
<dbReference type="GO" id="GO:0032259">
    <property type="term" value="P:methylation"/>
    <property type="evidence" value="ECO:0007669"/>
    <property type="project" value="UniProtKB-KW"/>
</dbReference>
<name>A0A9X1SX78_9ACTN</name>
<dbReference type="PROSITE" id="PS00092">
    <property type="entry name" value="N6_MTASE"/>
    <property type="match status" value="1"/>
</dbReference>
<keyword evidence="2 5" id="KW-0808">Transferase</keyword>
<dbReference type="InterPro" id="IPR007848">
    <property type="entry name" value="Small_mtfrase_dom"/>
</dbReference>
<keyword evidence="1 5" id="KW-0489">Methyltransferase</keyword>
<dbReference type="InterPro" id="IPR029063">
    <property type="entry name" value="SAM-dependent_MTases_sf"/>
</dbReference>
<dbReference type="Pfam" id="PF17827">
    <property type="entry name" value="PrmC_N"/>
    <property type="match status" value="1"/>
</dbReference>
<comment type="function">
    <text evidence="5">Methylates the class 1 translation termination release factors RF1/PrfA and RF2/PrfB on the glutamine residue of the universally conserved GGQ motif.</text>
</comment>
<dbReference type="Pfam" id="PF05175">
    <property type="entry name" value="MTS"/>
    <property type="match status" value="1"/>
</dbReference>
<comment type="caution">
    <text evidence="8">The sequence shown here is derived from an EMBL/GenBank/DDBJ whole genome shotgun (WGS) entry which is preliminary data.</text>
</comment>
<dbReference type="InterPro" id="IPR050320">
    <property type="entry name" value="N5-glutamine_MTase"/>
</dbReference>
<dbReference type="InterPro" id="IPR019874">
    <property type="entry name" value="RF_methyltr_PrmC"/>
</dbReference>
<sequence length="290" mass="30469">MSIELKSVLAGAVTLLSEAGVPSPSADANILVAHVLGVERRELSRRVILGYQLSADESSRLAGLLDQRSKRVPLQHLTGSAGFRRLDLLVGPGVFIPRVETEWVAGVAIEAASVLRDPLVVDLCTGSGAIALALADELPAARVVAVELDPPAVQWAQRNIEALGSRVELRPGDAVRCHEHLLADLAGAVDVVVANPPYIPPDAEPTEPEVRDHDPVLALYGGGDDGLAIPRGVVEAAAGLLRPGGLLVMEHADVQGAGGRALTSPPEWIDVHTQRDLTGRDRALLARRAG</sequence>
<dbReference type="RefSeq" id="WP_231438947.1">
    <property type="nucleotide sequence ID" value="NZ_JAJOMB010000002.1"/>
</dbReference>
<dbReference type="NCBIfam" id="TIGR03534">
    <property type="entry name" value="RF_mod_PrmC"/>
    <property type="match status" value="1"/>
</dbReference>
<proteinExistence type="inferred from homology"/>
<feature type="binding site" evidence="5">
    <location>
        <position position="147"/>
    </location>
    <ligand>
        <name>S-adenosyl-L-methionine</name>
        <dbReference type="ChEBI" id="CHEBI:59789"/>
    </ligand>
</feature>
<evidence type="ECO:0000313" key="9">
    <source>
        <dbReference type="Proteomes" id="UP001138997"/>
    </source>
</evidence>
<dbReference type="HAMAP" id="MF_02126">
    <property type="entry name" value="RF_methyltr_PrmC"/>
    <property type="match status" value="1"/>
</dbReference>
<dbReference type="Gene3D" id="1.10.8.10">
    <property type="entry name" value="DNA helicase RuvA subunit, C-terminal domain"/>
    <property type="match status" value="1"/>
</dbReference>
<dbReference type="InterPro" id="IPR002052">
    <property type="entry name" value="DNA_methylase_N6_adenine_CS"/>
</dbReference>
<dbReference type="EMBL" id="JAJOMB010000002">
    <property type="protein sequence ID" value="MCD5310018.1"/>
    <property type="molecule type" value="Genomic_DNA"/>
</dbReference>
<keyword evidence="3 5" id="KW-0949">S-adenosyl-L-methionine</keyword>
<dbReference type="SUPFAM" id="SSF53335">
    <property type="entry name" value="S-adenosyl-L-methionine-dependent methyltransferases"/>
    <property type="match status" value="1"/>
</dbReference>
<accession>A0A9X1SX78</accession>
<comment type="catalytic activity">
    <reaction evidence="4 5">
        <text>L-glutaminyl-[peptide chain release factor] + S-adenosyl-L-methionine = N(5)-methyl-L-glutaminyl-[peptide chain release factor] + S-adenosyl-L-homocysteine + H(+)</text>
        <dbReference type="Rhea" id="RHEA:42896"/>
        <dbReference type="Rhea" id="RHEA-COMP:10271"/>
        <dbReference type="Rhea" id="RHEA-COMP:10272"/>
        <dbReference type="ChEBI" id="CHEBI:15378"/>
        <dbReference type="ChEBI" id="CHEBI:30011"/>
        <dbReference type="ChEBI" id="CHEBI:57856"/>
        <dbReference type="ChEBI" id="CHEBI:59789"/>
        <dbReference type="ChEBI" id="CHEBI:61891"/>
        <dbReference type="EC" id="2.1.1.297"/>
    </reaction>
</comment>
<feature type="domain" description="Release factor glutamine methyltransferase N-terminal" evidence="7">
    <location>
        <begin position="8"/>
        <end position="79"/>
    </location>
</feature>
<evidence type="ECO:0000256" key="2">
    <source>
        <dbReference type="ARBA" id="ARBA00022679"/>
    </source>
</evidence>
<comment type="caution">
    <text evidence="5">Lacks conserved residue(s) required for the propagation of feature annotation.</text>
</comment>
<dbReference type="CDD" id="cd02440">
    <property type="entry name" value="AdoMet_MTases"/>
    <property type="match status" value="1"/>
</dbReference>
<evidence type="ECO:0000256" key="3">
    <source>
        <dbReference type="ARBA" id="ARBA00022691"/>
    </source>
</evidence>
<evidence type="ECO:0000256" key="1">
    <source>
        <dbReference type="ARBA" id="ARBA00022603"/>
    </source>
</evidence>
<evidence type="ECO:0000256" key="4">
    <source>
        <dbReference type="ARBA" id="ARBA00048391"/>
    </source>
</evidence>
<comment type="similarity">
    <text evidence="5">Belongs to the protein N5-glutamine methyltransferase family. PrmC subfamily.</text>
</comment>
<keyword evidence="9" id="KW-1185">Reference proteome</keyword>
<evidence type="ECO:0000259" key="7">
    <source>
        <dbReference type="Pfam" id="PF17827"/>
    </source>
</evidence>
<dbReference type="GO" id="GO:0003676">
    <property type="term" value="F:nucleic acid binding"/>
    <property type="evidence" value="ECO:0007669"/>
    <property type="project" value="InterPro"/>
</dbReference>
<dbReference type="Gene3D" id="3.40.50.150">
    <property type="entry name" value="Vaccinia Virus protein VP39"/>
    <property type="match status" value="1"/>
</dbReference>
<dbReference type="PANTHER" id="PTHR18895:SF74">
    <property type="entry name" value="MTRF1L RELEASE FACTOR GLUTAMINE METHYLTRANSFERASE"/>
    <property type="match status" value="1"/>
</dbReference>
<dbReference type="NCBIfam" id="TIGR00536">
    <property type="entry name" value="hemK_fam"/>
    <property type="match status" value="1"/>
</dbReference>
<dbReference type="Proteomes" id="UP001138997">
    <property type="component" value="Unassembled WGS sequence"/>
</dbReference>
<protein>
    <recommendedName>
        <fullName evidence="5">Release factor glutamine methyltransferase</fullName>
        <shortName evidence="5">RF MTase</shortName>
        <ecNumber evidence="5">2.1.1.297</ecNumber>
    </recommendedName>
    <alternativeName>
        <fullName evidence="5">N5-glutamine methyltransferase PrmC</fullName>
    </alternativeName>
    <alternativeName>
        <fullName evidence="5">Protein-(glutamine-N5) MTase PrmC</fullName>
    </alternativeName>
    <alternativeName>
        <fullName evidence="5">Protein-glutamine N-methyltransferase PrmC</fullName>
    </alternativeName>
</protein>
<feature type="binding site" evidence="5">
    <location>
        <position position="195"/>
    </location>
    <ligand>
        <name>S-adenosyl-L-methionine</name>
        <dbReference type="ChEBI" id="CHEBI:59789"/>
    </ligand>
</feature>
<dbReference type="InterPro" id="IPR040758">
    <property type="entry name" value="PrmC_N"/>
</dbReference>
<dbReference type="PANTHER" id="PTHR18895">
    <property type="entry name" value="HEMK METHYLTRANSFERASE"/>
    <property type="match status" value="1"/>
</dbReference>
<organism evidence="8 9">
    <name type="scientific">Kineosporia babensis</name>
    <dbReference type="NCBI Taxonomy" id="499548"/>
    <lineage>
        <taxon>Bacteria</taxon>
        <taxon>Bacillati</taxon>
        <taxon>Actinomycetota</taxon>
        <taxon>Actinomycetes</taxon>
        <taxon>Kineosporiales</taxon>
        <taxon>Kineosporiaceae</taxon>
        <taxon>Kineosporia</taxon>
    </lineage>
</organism>
<dbReference type="GO" id="GO:0102559">
    <property type="term" value="F:peptide chain release factor N(5)-glutamine methyltransferase activity"/>
    <property type="evidence" value="ECO:0007669"/>
    <property type="project" value="UniProtKB-EC"/>
</dbReference>
<reference evidence="8" key="1">
    <citation type="submission" date="2021-11" db="EMBL/GenBank/DDBJ databases">
        <title>Streptomyces corallinus and Kineosporia corallina sp. nov., two new coral-derived marine actinobacteria.</title>
        <authorList>
            <person name="Buangrab K."/>
            <person name="Sutthacheep M."/>
            <person name="Yeemin T."/>
            <person name="Harunari E."/>
            <person name="Igarashi Y."/>
            <person name="Sripreechasak P."/>
            <person name="Kanchanasin P."/>
            <person name="Tanasupawat S."/>
            <person name="Phongsopitanun W."/>
        </authorList>
    </citation>
    <scope>NUCLEOTIDE SEQUENCE</scope>
    <source>
        <strain evidence="8">JCM 31032</strain>
    </source>
</reference>
<evidence type="ECO:0000256" key="5">
    <source>
        <dbReference type="HAMAP-Rule" id="MF_02126"/>
    </source>
</evidence>
<dbReference type="InterPro" id="IPR004556">
    <property type="entry name" value="HemK-like"/>
</dbReference>
<dbReference type="AlphaFoldDB" id="A0A9X1SX78"/>
<evidence type="ECO:0000259" key="6">
    <source>
        <dbReference type="Pfam" id="PF05175"/>
    </source>
</evidence>